<keyword evidence="1" id="KW-0175">Coiled coil</keyword>
<dbReference type="InterPro" id="IPR002525">
    <property type="entry name" value="Transp_IS110-like_N"/>
</dbReference>
<evidence type="ECO:0000313" key="5">
    <source>
        <dbReference type="Proteomes" id="UP000017813"/>
    </source>
</evidence>
<dbReference type="GO" id="GO:0004803">
    <property type="term" value="F:transposase activity"/>
    <property type="evidence" value="ECO:0007669"/>
    <property type="project" value="InterPro"/>
</dbReference>
<dbReference type="eggNOG" id="COG3547">
    <property type="taxonomic scope" value="Bacteria"/>
</dbReference>
<sequence>MIAVGSDISQKTIDVQILDENETYIKIQNNEIGFNKLLKKLSDNPCNYHFCMEATGNYYENFADFLVENGFQVTVANPLKISKFAETEFQKTKTDKQDCKLIAQYCQEKLLKKHGTYKKPTEQQYQVKRLLSYINQLKQQKTALMNRQKNCKDEFIEIELKKQLVELKAHIKTTESKLSELTKSEEKDRLKTIPAISETTARVLVHFLTMFDFKTANKFTAFAGLSPQQRKSGTSVNKKEKLSRYGNRILKTALYMPAVVAYRMGVFKKMTDRLEKKGKSGKVVIVAIMRKLAVLAFNLYTKGQVYDIRKFG</sequence>
<keyword evidence="5" id="KW-1185">Reference proteome</keyword>
<evidence type="ECO:0000259" key="3">
    <source>
        <dbReference type="Pfam" id="PF02371"/>
    </source>
</evidence>
<comment type="caution">
    <text evidence="4">The sequence shown here is derived from an EMBL/GenBank/DDBJ whole genome shotgun (WGS) entry which is preliminary data.</text>
</comment>
<feature type="domain" description="Transposase IS110-like N-terminal" evidence="2">
    <location>
        <begin position="4"/>
        <end position="150"/>
    </location>
</feature>
<dbReference type="EMBL" id="ADCY02000063">
    <property type="protein sequence ID" value="EFG29960.2"/>
    <property type="molecule type" value="Genomic_DNA"/>
</dbReference>
<dbReference type="Proteomes" id="UP000017813">
    <property type="component" value="Unassembled WGS sequence"/>
</dbReference>
<evidence type="ECO:0000313" key="4">
    <source>
        <dbReference type="EMBL" id="EFG29960.2"/>
    </source>
</evidence>
<dbReference type="InterPro" id="IPR047650">
    <property type="entry name" value="Transpos_IS110"/>
</dbReference>
<evidence type="ECO:0000256" key="1">
    <source>
        <dbReference type="SAM" id="Coils"/>
    </source>
</evidence>
<organism evidence="4 5">
    <name type="scientific">Simonsiella muelleri ATCC 29453</name>
    <dbReference type="NCBI Taxonomy" id="641147"/>
    <lineage>
        <taxon>Bacteria</taxon>
        <taxon>Pseudomonadati</taxon>
        <taxon>Pseudomonadota</taxon>
        <taxon>Betaproteobacteria</taxon>
        <taxon>Neisseriales</taxon>
        <taxon>Neisseriaceae</taxon>
        <taxon>Simonsiella</taxon>
    </lineage>
</organism>
<evidence type="ECO:0000259" key="2">
    <source>
        <dbReference type="Pfam" id="PF01548"/>
    </source>
</evidence>
<dbReference type="HOGENOM" id="CLU_036902_5_0_4"/>
<dbReference type="PANTHER" id="PTHR33055">
    <property type="entry name" value="TRANSPOSASE FOR INSERTION SEQUENCE ELEMENT IS1111A"/>
    <property type="match status" value="1"/>
</dbReference>
<reference evidence="4 5" key="1">
    <citation type="submission" date="2010-03" db="EMBL/GenBank/DDBJ databases">
        <authorList>
            <consortium name="The Broad Institute Genome Sequencing Platform"/>
            <person name="Ward D."/>
            <person name="Earl A."/>
            <person name="Feldgarden M."/>
            <person name="Gevers D."/>
            <person name="Young S."/>
            <person name="Zeng Q."/>
            <person name="Koehrsen M."/>
            <person name="Alvarado L."/>
            <person name="Berlin A.M."/>
            <person name="Borenstein D."/>
            <person name="Chapman S.B."/>
            <person name="Chen Z."/>
            <person name="Engels R."/>
            <person name="Freedman E."/>
            <person name="Gellesch M."/>
            <person name="Goldberg J."/>
            <person name="Griggs A."/>
            <person name="Gujja S."/>
            <person name="Heilman E.R."/>
            <person name="Heiman D.I."/>
            <person name="Hepburn T.A."/>
            <person name="Howarth C."/>
            <person name="Jen D."/>
            <person name="Larson L."/>
            <person name="Mehta T."/>
            <person name="Park D."/>
            <person name="Pearson M."/>
            <person name="Richards J."/>
            <person name="Roberts A."/>
            <person name="Saif S."/>
            <person name="Shea T.D."/>
            <person name="Shenoy N."/>
            <person name="Sisk P."/>
            <person name="Stolte C."/>
            <person name="Sykes S.N."/>
            <person name="Walk T."/>
            <person name="White J."/>
            <person name="Yandava C."/>
            <person name="Izard J."/>
            <person name="Baranova O.V."/>
            <person name="Blanton J.M."/>
            <person name="Tanner A.C."/>
            <person name="Dewhirst F."/>
            <person name="Haas B."/>
            <person name="Nusbaum C."/>
            <person name="Birren B."/>
        </authorList>
    </citation>
    <scope>NUCLEOTIDE SEQUENCE [LARGE SCALE GENOMIC DNA]</scope>
    <source>
        <strain evidence="4 5">ATCC 29453</strain>
    </source>
</reference>
<dbReference type="InterPro" id="IPR003346">
    <property type="entry name" value="Transposase_20"/>
</dbReference>
<dbReference type="AlphaFoldDB" id="V9HJU9"/>
<dbReference type="Pfam" id="PF02371">
    <property type="entry name" value="Transposase_20"/>
    <property type="match status" value="1"/>
</dbReference>
<protein>
    <submittedName>
        <fullName evidence="4">Uncharacterized protein</fullName>
    </submittedName>
</protein>
<feature type="coiled-coil region" evidence="1">
    <location>
        <begin position="127"/>
        <end position="184"/>
    </location>
</feature>
<dbReference type="GO" id="GO:0003677">
    <property type="term" value="F:DNA binding"/>
    <property type="evidence" value="ECO:0007669"/>
    <property type="project" value="InterPro"/>
</dbReference>
<dbReference type="OrthoDB" id="8601826at2"/>
<dbReference type="KEGG" id="smur:BWP33_06310"/>
<reference evidence="4 5" key="2">
    <citation type="submission" date="2011-10" db="EMBL/GenBank/DDBJ databases">
        <title>The Genome Sequence of Simonsiella muelleri ATCC 29453.</title>
        <authorList>
            <consortium name="The Broad Institute Genome Sequencing Platform"/>
            <consortium name="The Broad Institute Genome Sequencing Center for Infectious Disease"/>
            <person name="Earl A."/>
            <person name="Ward D."/>
            <person name="Feldgarden M."/>
            <person name="Gevers D."/>
            <person name="Izard J."/>
            <person name="Baranova O.V."/>
            <person name="Blanton J.M."/>
            <person name="Tanner A.C."/>
            <person name="Dewhirst F."/>
            <person name="Young S.K."/>
            <person name="Zeng Q."/>
            <person name="Gargeya S."/>
            <person name="Fitzgerald M."/>
            <person name="Haas B."/>
            <person name="Abouelleil A."/>
            <person name="Alvarado L."/>
            <person name="Arachchi H.M."/>
            <person name="Berlin A."/>
            <person name="Brown A."/>
            <person name="Chapman S.B."/>
            <person name="Chen Z."/>
            <person name="Dunbar C."/>
            <person name="Freedman E."/>
            <person name="Gearin G."/>
            <person name="Goldberg J."/>
            <person name="Griggs A."/>
            <person name="Gujja S."/>
            <person name="Heiman D."/>
            <person name="Howarth C."/>
            <person name="Larson L."/>
            <person name="Lui A."/>
            <person name="MacDonald P.J.P."/>
            <person name="Montmayeur A."/>
            <person name="Murphy C."/>
            <person name="Neiman D."/>
            <person name="Pearson M."/>
            <person name="Priest M."/>
            <person name="Roberts A."/>
            <person name="Saif S."/>
            <person name="Shea T."/>
            <person name="Shenoy N."/>
            <person name="Sisk P."/>
            <person name="Stolte C."/>
            <person name="Sykes S."/>
            <person name="Wortman J."/>
            <person name="Nusbaum C."/>
            <person name="Birren B."/>
        </authorList>
    </citation>
    <scope>NUCLEOTIDE SEQUENCE [LARGE SCALE GENOMIC DNA]</scope>
    <source>
        <strain evidence="4 5">ATCC 29453</strain>
    </source>
</reference>
<feature type="domain" description="Transposase IS116/IS110/IS902 C-terminal" evidence="3">
    <location>
        <begin position="188"/>
        <end position="265"/>
    </location>
</feature>
<dbReference type="PANTHER" id="PTHR33055:SF3">
    <property type="entry name" value="PUTATIVE TRANSPOSASE FOR IS117-RELATED"/>
    <property type="match status" value="1"/>
</dbReference>
<dbReference type="Pfam" id="PF01548">
    <property type="entry name" value="DEDD_Tnp_IS110"/>
    <property type="match status" value="1"/>
</dbReference>
<name>V9HJU9_9NEIS</name>
<accession>V9HJU9</accession>
<dbReference type="RefSeq" id="WP_002643033.1">
    <property type="nucleotide sequence ID" value="NZ_CP019448.1"/>
</dbReference>
<gene>
    <name evidence="4" type="ORF">HMPREF9021_02221</name>
</gene>
<dbReference type="GO" id="GO:0006313">
    <property type="term" value="P:DNA transposition"/>
    <property type="evidence" value="ECO:0007669"/>
    <property type="project" value="InterPro"/>
</dbReference>
<proteinExistence type="predicted"/>
<dbReference type="STRING" id="641147.HMPREF9021_02221"/>